<comment type="caution">
    <text evidence="2">The sequence shown here is derived from an EMBL/GenBank/DDBJ whole genome shotgun (WGS) entry which is preliminary data.</text>
</comment>
<sequence>MKILHPAIALLTLLTSLSGCAKVDGPTPDGDKSCLEKQEVPVSAHSISANEKATVDQLFTANGIDKRNFRYIRYSRGELKTYYPPYATFDEQVVRVEEYANGIRVFTGQLIFLFRNGAFSSRTGSASEAFSLDATPNATPESIGVVFRAALKEYGDPGPQPCVVVEFGYYNLNAGTGNAPERLVKAWKASRKGSEYPFAYVEDREGKLIYYDNGIRTFR</sequence>
<dbReference type="Proteomes" id="UP000177791">
    <property type="component" value="Unassembled WGS sequence"/>
</dbReference>
<dbReference type="EMBL" id="MDZC01000046">
    <property type="protein sequence ID" value="OGX86944.1"/>
    <property type="molecule type" value="Genomic_DNA"/>
</dbReference>
<feature type="chain" id="PRO_5009579109" description="FTP domain-containing protein" evidence="1">
    <location>
        <begin position="22"/>
        <end position="219"/>
    </location>
</feature>
<evidence type="ECO:0000313" key="3">
    <source>
        <dbReference type="Proteomes" id="UP000177791"/>
    </source>
</evidence>
<name>A0A1G1T7Y1_9BACT</name>
<organism evidence="2 3">
    <name type="scientific">Hymenobacter glacialis</name>
    <dbReference type="NCBI Taxonomy" id="1908236"/>
    <lineage>
        <taxon>Bacteria</taxon>
        <taxon>Pseudomonadati</taxon>
        <taxon>Bacteroidota</taxon>
        <taxon>Cytophagia</taxon>
        <taxon>Cytophagales</taxon>
        <taxon>Hymenobacteraceae</taxon>
        <taxon>Hymenobacter</taxon>
    </lineage>
</organism>
<dbReference type="AlphaFoldDB" id="A0A1G1T7Y1"/>
<dbReference type="PROSITE" id="PS51257">
    <property type="entry name" value="PROKAR_LIPOPROTEIN"/>
    <property type="match status" value="1"/>
</dbReference>
<feature type="signal peptide" evidence="1">
    <location>
        <begin position="1"/>
        <end position="21"/>
    </location>
</feature>
<protein>
    <recommendedName>
        <fullName evidence="4">FTP domain-containing protein</fullName>
    </recommendedName>
</protein>
<proteinExistence type="predicted"/>
<keyword evidence="1" id="KW-0732">Signal</keyword>
<evidence type="ECO:0000256" key="1">
    <source>
        <dbReference type="SAM" id="SignalP"/>
    </source>
</evidence>
<gene>
    <name evidence="2" type="ORF">BEN48_00885</name>
</gene>
<keyword evidence="3" id="KW-1185">Reference proteome</keyword>
<dbReference type="OrthoDB" id="657111at2"/>
<evidence type="ECO:0000313" key="2">
    <source>
        <dbReference type="EMBL" id="OGX86944.1"/>
    </source>
</evidence>
<accession>A0A1G1T7Y1</accession>
<dbReference type="STRING" id="1908236.BEN48_00885"/>
<evidence type="ECO:0008006" key="4">
    <source>
        <dbReference type="Google" id="ProtNLM"/>
    </source>
</evidence>
<reference evidence="2 3" key="1">
    <citation type="submission" date="2016-08" db="EMBL/GenBank/DDBJ databases">
        <title>Hymenobacter coccineus sp. nov., Hymenobacter lapidarius sp. nov. and Hymenobacter glacialis sp. nov., isolated from Antarctic soil.</title>
        <authorList>
            <person name="Sedlacek I."/>
            <person name="Kralova S."/>
            <person name="Kyrova K."/>
            <person name="Maslanova I."/>
            <person name="Stankova E."/>
            <person name="Vrbovska V."/>
            <person name="Nemec M."/>
            <person name="Bartak M."/>
            <person name="Svec P."/>
            <person name="Busse H.-J."/>
            <person name="Pantucek R."/>
        </authorList>
    </citation>
    <scope>NUCLEOTIDE SEQUENCE [LARGE SCALE GENOMIC DNA]</scope>
    <source>
        <strain evidence="2 3">CCM 8648</strain>
    </source>
</reference>